<dbReference type="AlphaFoldDB" id="A0A2C6DNX6"/>
<name>A0A2C6DNX6_9GAMM</name>
<evidence type="ECO:0000313" key="1">
    <source>
        <dbReference type="EMBL" id="PHI30504.1"/>
    </source>
</evidence>
<reference evidence="2" key="1">
    <citation type="submission" date="2017-09" db="EMBL/GenBank/DDBJ databases">
        <title>FDA dAtabase for Regulatory Grade micrObial Sequences (FDA-ARGOS): Supporting development and validation of Infectious Disease Dx tests.</title>
        <authorList>
            <person name="Minogue T."/>
            <person name="Wolcott M."/>
            <person name="Wasieloski L."/>
            <person name="Aguilar W."/>
            <person name="Moore D."/>
            <person name="Tallon L."/>
            <person name="Sadzewicz L."/>
            <person name="Ott S."/>
            <person name="Zhao X."/>
            <person name="Nagaraj S."/>
            <person name="Vavikolanu K."/>
            <person name="Aluvathingal J."/>
            <person name="Nadendla S."/>
            <person name="Sichtig H."/>
        </authorList>
    </citation>
    <scope>NUCLEOTIDE SEQUENCE [LARGE SCALE GENOMIC DNA]</scope>
    <source>
        <strain evidence="2">FDAARGOS_387</strain>
    </source>
</reference>
<proteinExistence type="predicted"/>
<sequence>MLILLETIFIIWWTQRSYSVFDLTLRANADTLLSRFGLPQPGHYSGWYRSWKCAPVSYPSAEQQPASSTVLQHHLDDSRFYPDHSINFLGGDAPCYQCAQILVYSSVGIHIAISVPVFKFIKYNFLFI</sequence>
<comment type="caution">
    <text evidence="1">The sequence shown here is derived from an EMBL/GenBank/DDBJ whole genome shotgun (WGS) entry which is preliminary data.</text>
</comment>
<organism evidence="1 2">
    <name type="scientific">Budvicia aquatica</name>
    <dbReference type="NCBI Taxonomy" id="82979"/>
    <lineage>
        <taxon>Bacteria</taxon>
        <taxon>Pseudomonadati</taxon>
        <taxon>Pseudomonadota</taxon>
        <taxon>Gammaproteobacteria</taxon>
        <taxon>Enterobacterales</taxon>
        <taxon>Budviciaceae</taxon>
        <taxon>Budvicia</taxon>
    </lineage>
</organism>
<dbReference type="EMBL" id="PDDX01000001">
    <property type="protein sequence ID" value="PHI30504.1"/>
    <property type="molecule type" value="Genomic_DNA"/>
</dbReference>
<keyword evidence="2" id="KW-1185">Reference proteome</keyword>
<dbReference type="Proteomes" id="UP000224974">
    <property type="component" value="Unassembled WGS sequence"/>
</dbReference>
<evidence type="ECO:0000313" key="2">
    <source>
        <dbReference type="Proteomes" id="UP000224974"/>
    </source>
</evidence>
<protein>
    <submittedName>
        <fullName evidence="1">Uncharacterized protein</fullName>
    </submittedName>
</protein>
<gene>
    <name evidence="1" type="ORF">CRN84_14730</name>
</gene>
<accession>A0A2C6DNX6</accession>